<dbReference type="GO" id="GO:0005044">
    <property type="term" value="F:scavenger receptor activity"/>
    <property type="evidence" value="ECO:0007669"/>
    <property type="project" value="InterPro"/>
</dbReference>
<accession>A0A7M7PKE6</accession>
<dbReference type="InterPro" id="IPR013783">
    <property type="entry name" value="Ig-like_fold"/>
</dbReference>
<evidence type="ECO:0000256" key="2">
    <source>
        <dbReference type="ARBA" id="ARBA00022729"/>
    </source>
</evidence>
<dbReference type="SUPFAM" id="SSF57196">
    <property type="entry name" value="EGF/Laminin"/>
    <property type="match status" value="1"/>
</dbReference>
<evidence type="ECO:0000256" key="1">
    <source>
        <dbReference type="ARBA" id="ARBA00022536"/>
    </source>
</evidence>
<dbReference type="PROSITE" id="PS50835">
    <property type="entry name" value="IG_LIKE"/>
    <property type="match status" value="1"/>
</dbReference>
<evidence type="ECO:0000313" key="9">
    <source>
        <dbReference type="EnsemblMetazoa" id="XP_030852422"/>
    </source>
</evidence>
<dbReference type="InParanoid" id="A0A7M7PKE6"/>
<feature type="domain" description="EGF-like" evidence="7">
    <location>
        <begin position="24"/>
        <end position="60"/>
    </location>
</feature>
<reference evidence="9" key="2">
    <citation type="submission" date="2021-01" db="UniProtKB">
        <authorList>
            <consortium name="EnsemblMetazoa"/>
        </authorList>
    </citation>
    <scope>IDENTIFICATION</scope>
</reference>
<dbReference type="PROSITE" id="PS00010">
    <property type="entry name" value="ASX_HYDROXYL"/>
    <property type="match status" value="1"/>
</dbReference>
<evidence type="ECO:0000259" key="7">
    <source>
        <dbReference type="PROSITE" id="PS50026"/>
    </source>
</evidence>
<evidence type="ECO:0000256" key="3">
    <source>
        <dbReference type="ARBA" id="ARBA00022737"/>
    </source>
</evidence>
<dbReference type="PROSITE" id="PS00022">
    <property type="entry name" value="EGF_1"/>
    <property type="match status" value="3"/>
</dbReference>
<evidence type="ECO:0000256" key="4">
    <source>
        <dbReference type="ARBA" id="ARBA00023157"/>
    </source>
</evidence>
<evidence type="ECO:0000256" key="6">
    <source>
        <dbReference type="PROSITE-ProRule" id="PRU00076"/>
    </source>
</evidence>
<keyword evidence="10" id="KW-1185">Reference proteome</keyword>
<dbReference type="InterPro" id="IPR042635">
    <property type="entry name" value="MEGF10/SREC1/2-like"/>
</dbReference>
<dbReference type="Gene3D" id="2.60.40.10">
    <property type="entry name" value="Immunoglobulins"/>
    <property type="match status" value="1"/>
</dbReference>
<organism evidence="9 10">
    <name type="scientific">Strongylocentrotus purpuratus</name>
    <name type="common">Purple sea urchin</name>
    <dbReference type="NCBI Taxonomy" id="7668"/>
    <lineage>
        <taxon>Eukaryota</taxon>
        <taxon>Metazoa</taxon>
        <taxon>Echinodermata</taxon>
        <taxon>Eleutherozoa</taxon>
        <taxon>Echinozoa</taxon>
        <taxon>Echinoidea</taxon>
        <taxon>Euechinoidea</taxon>
        <taxon>Echinacea</taxon>
        <taxon>Camarodonta</taxon>
        <taxon>Echinidea</taxon>
        <taxon>Strongylocentrotidae</taxon>
        <taxon>Strongylocentrotus</taxon>
    </lineage>
</organism>
<dbReference type="FunFam" id="2.10.25.10:FF:000472">
    <property type="entry name" value="Uncharacterized protein, isoform A"/>
    <property type="match status" value="1"/>
</dbReference>
<evidence type="ECO:0000259" key="8">
    <source>
        <dbReference type="PROSITE" id="PS50835"/>
    </source>
</evidence>
<comment type="caution">
    <text evidence="6">Lacks conserved residue(s) required for the propagation of feature annotation.</text>
</comment>
<keyword evidence="2" id="KW-0732">Signal</keyword>
<dbReference type="Gene3D" id="2.10.25.10">
    <property type="entry name" value="Laminin"/>
    <property type="match status" value="1"/>
</dbReference>
<dbReference type="SMART" id="SM00179">
    <property type="entry name" value="EGF_CA"/>
    <property type="match status" value="1"/>
</dbReference>
<dbReference type="InterPro" id="IPR001881">
    <property type="entry name" value="EGF-like_Ca-bd_dom"/>
</dbReference>
<feature type="domain" description="Ig-like" evidence="8">
    <location>
        <begin position="105"/>
        <end position="159"/>
    </location>
</feature>
<name>A0A7M7PKE6_STRPU</name>
<keyword evidence="1 6" id="KW-0245">EGF-like domain</keyword>
<dbReference type="KEGG" id="spu:588373"/>
<dbReference type="EnsemblMetazoa" id="XM_030996562">
    <property type="protein sequence ID" value="XP_030852422"/>
    <property type="gene ID" value="LOC588373"/>
</dbReference>
<reference evidence="10" key="1">
    <citation type="submission" date="2015-02" db="EMBL/GenBank/DDBJ databases">
        <title>Genome sequencing for Strongylocentrotus purpuratus.</title>
        <authorList>
            <person name="Murali S."/>
            <person name="Liu Y."/>
            <person name="Vee V."/>
            <person name="English A."/>
            <person name="Wang M."/>
            <person name="Skinner E."/>
            <person name="Han Y."/>
            <person name="Muzny D.M."/>
            <person name="Worley K.C."/>
            <person name="Gibbs R.A."/>
        </authorList>
    </citation>
    <scope>NUCLEOTIDE SEQUENCE</scope>
</reference>
<proteinExistence type="predicted"/>
<dbReference type="RefSeq" id="XP_030852422.1">
    <property type="nucleotide sequence ID" value="XM_030996562.1"/>
</dbReference>
<dbReference type="PANTHER" id="PTHR24043:SF8">
    <property type="entry name" value="EGF-LIKE DOMAIN-CONTAINING PROTEIN"/>
    <property type="match status" value="1"/>
</dbReference>
<keyword evidence="4 6" id="KW-1015">Disulfide bond</keyword>
<keyword evidence="5" id="KW-0325">Glycoprotein</keyword>
<dbReference type="AlphaFoldDB" id="A0A7M7PKE6"/>
<dbReference type="InterPro" id="IPR000742">
    <property type="entry name" value="EGF"/>
</dbReference>
<dbReference type="OMA" id="CISTHFA"/>
<dbReference type="PANTHER" id="PTHR24043">
    <property type="entry name" value="SCAVENGER RECEPTOR CLASS F"/>
    <property type="match status" value="1"/>
</dbReference>
<dbReference type="InterPro" id="IPR007110">
    <property type="entry name" value="Ig-like_dom"/>
</dbReference>
<feature type="domain" description="EGF-like" evidence="7">
    <location>
        <begin position="1"/>
        <end position="22"/>
    </location>
</feature>
<dbReference type="SMART" id="SM00181">
    <property type="entry name" value="EGF"/>
    <property type="match status" value="2"/>
</dbReference>
<dbReference type="Proteomes" id="UP000007110">
    <property type="component" value="Unassembled WGS sequence"/>
</dbReference>
<dbReference type="Pfam" id="PF00008">
    <property type="entry name" value="EGF"/>
    <property type="match status" value="1"/>
</dbReference>
<feature type="disulfide bond" evidence="6">
    <location>
        <begin position="12"/>
        <end position="21"/>
    </location>
</feature>
<evidence type="ECO:0000313" key="10">
    <source>
        <dbReference type="Proteomes" id="UP000007110"/>
    </source>
</evidence>
<keyword evidence="3" id="KW-0677">Repeat</keyword>
<dbReference type="GeneID" id="588373"/>
<dbReference type="PROSITE" id="PS50026">
    <property type="entry name" value="EGF_3"/>
    <property type="match status" value="2"/>
</dbReference>
<dbReference type="OrthoDB" id="430340at2759"/>
<dbReference type="PROSITE" id="PS01186">
    <property type="entry name" value="EGF_2"/>
    <property type="match status" value="1"/>
</dbReference>
<sequence length="159" mass="17160">MNPGDATYTCFCMPGWTGETCSDDFRECDSMPCENNGTCMDGQNYYNCACPPGFNGSYCEHICPDGTFGDYCTVSCTCVDGANCSNVDGSCTCEPAFGGAVCDRSEVTVTASRTSNDTISKGDDFTLACEVNLAGEYLKEVAWYRNGDKLPVQWMRITG</sequence>
<evidence type="ECO:0000256" key="5">
    <source>
        <dbReference type="ARBA" id="ARBA00023180"/>
    </source>
</evidence>
<dbReference type="PRINTS" id="PR00010">
    <property type="entry name" value="EGFBLOOD"/>
</dbReference>
<feature type="disulfide bond" evidence="6">
    <location>
        <begin position="50"/>
        <end position="59"/>
    </location>
</feature>
<dbReference type="GO" id="GO:0005509">
    <property type="term" value="F:calcium ion binding"/>
    <property type="evidence" value="ECO:0007669"/>
    <property type="project" value="InterPro"/>
</dbReference>
<protein>
    <submittedName>
        <fullName evidence="9">Uncharacterized protein</fullName>
    </submittedName>
</protein>
<dbReference type="CDD" id="cd00054">
    <property type="entry name" value="EGF_CA"/>
    <property type="match status" value="1"/>
</dbReference>
<dbReference type="InterPro" id="IPR000152">
    <property type="entry name" value="EGF-type_Asp/Asn_hydroxyl_site"/>
</dbReference>